<dbReference type="EMBL" id="UOFR01000012">
    <property type="protein sequence ID" value="VAW91583.1"/>
    <property type="molecule type" value="Genomic_DNA"/>
</dbReference>
<accession>A0A3B0ZU31</accession>
<protein>
    <submittedName>
        <fullName evidence="1">Helix-turn-helix motif</fullName>
    </submittedName>
</protein>
<dbReference type="GO" id="GO:0006355">
    <property type="term" value="P:regulation of DNA-templated transcription"/>
    <property type="evidence" value="ECO:0007669"/>
    <property type="project" value="InterPro"/>
</dbReference>
<proteinExistence type="predicted"/>
<dbReference type="PANTHER" id="PTHR40455">
    <property type="entry name" value="ANTITOXIN HIGA"/>
    <property type="match status" value="1"/>
</dbReference>
<reference evidence="1" key="1">
    <citation type="submission" date="2018-06" db="EMBL/GenBank/DDBJ databases">
        <authorList>
            <person name="Zhirakovskaya E."/>
        </authorList>
    </citation>
    <scope>NUCLEOTIDE SEQUENCE</scope>
</reference>
<dbReference type="GO" id="GO:0001046">
    <property type="term" value="F:core promoter sequence-specific DNA binding"/>
    <property type="evidence" value="ECO:0007669"/>
    <property type="project" value="TreeGrafter"/>
</dbReference>
<gene>
    <name evidence="1" type="ORF">MNBD_GAMMA21-1106</name>
</gene>
<organism evidence="1">
    <name type="scientific">hydrothermal vent metagenome</name>
    <dbReference type="NCBI Taxonomy" id="652676"/>
    <lineage>
        <taxon>unclassified sequences</taxon>
        <taxon>metagenomes</taxon>
        <taxon>ecological metagenomes</taxon>
    </lineage>
</organism>
<evidence type="ECO:0000313" key="1">
    <source>
        <dbReference type="EMBL" id="VAW91583.1"/>
    </source>
</evidence>
<dbReference type="AlphaFoldDB" id="A0A3B0ZU31"/>
<sequence>MNIKPIKSETDYDAALERVAELMDAKENTPEGDELDVLTTLVEAFESKHYPIHAPDPIEAILFRMDQNGLKDKDLIPFIGQSGRVSEVLNYSRKLTLPMIRRLHAGLNIPTESLIQEYELKFE</sequence>
<dbReference type="PANTHER" id="PTHR40455:SF1">
    <property type="entry name" value="ANTITOXIN HIGA"/>
    <property type="match status" value="1"/>
</dbReference>
<name>A0A3B0ZU31_9ZZZZ</name>
<dbReference type="InterPro" id="IPR039060">
    <property type="entry name" value="Antitox_HigA"/>
</dbReference>